<evidence type="ECO:0000313" key="3">
    <source>
        <dbReference type="EMBL" id="SFD25583.1"/>
    </source>
</evidence>
<evidence type="ECO:0000256" key="1">
    <source>
        <dbReference type="ARBA" id="ARBA00010835"/>
    </source>
</evidence>
<dbReference type="RefSeq" id="WP_091493571.1">
    <property type="nucleotide sequence ID" value="NZ_FOMH01000006.1"/>
</dbReference>
<organism evidence="3 4">
    <name type="scientific">Flavobacterium phragmitis</name>
    <dbReference type="NCBI Taxonomy" id="739143"/>
    <lineage>
        <taxon>Bacteria</taxon>
        <taxon>Pseudomonadati</taxon>
        <taxon>Bacteroidota</taxon>
        <taxon>Flavobacteriia</taxon>
        <taxon>Flavobacteriales</taxon>
        <taxon>Flavobacteriaceae</taxon>
        <taxon>Flavobacterium</taxon>
    </lineage>
</organism>
<proteinExistence type="inferred from homology"/>
<reference evidence="4" key="1">
    <citation type="submission" date="2016-10" db="EMBL/GenBank/DDBJ databases">
        <authorList>
            <person name="Varghese N."/>
            <person name="Submissions S."/>
        </authorList>
    </citation>
    <scope>NUCLEOTIDE SEQUENCE [LARGE SCALE GENOMIC DNA]</scope>
    <source>
        <strain evidence="4">CGMCC 1.10370</strain>
    </source>
</reference>
<accession>A0A1I1R223</accession>
<comment type="similarity">
    <text evidence="1">Belongs to the prokaryotic/mitochondrial release factor family.</text>
</comment>
<dbReference type="NCBIfam" id="NF006718">
    <property type="entry name" value="PRK09256.1"/>
    <property type="match status" value="1"/>
</dbReference>
<name>A0A1I1R223_9FLAO</name>
<feature type="domain" description="Prokaryotic-type class I peptide chain release factors" evidence="2">
    <location>
        <begin position="16"/>
        <end position="32"/>
    </location>
</feature>
<dbReference type="GO" id="GO:0043022">
    <property type="term" value="F:ribosome binding"/>
    <property type="evidence" value="ECO:0007669"/>
    <property type="project" value="TreeGrafter"/>
</dbReference>
<dbReference type="SUPFAM" id="SSF75620">
    <property type="entry name" value="Release factor"/>
    <property type="match status" value="1"/>
</dbReference>
<dbReference type="Pfam" id="PF00472">
    <property type="entry name" value="RF-1"/>
    <property type="match status" value="1"/>
</dbReference>
<dbReference type="PANTHER" id="PTHR47814:SF1">
    <property type="entry name" value="PEPTIDYL-TRNA HYDROLASE ARFB"/>
    <property type="match status" value="1"/>
</dbReference>
<dbReference type="AlphaFoldDB" id="A0A1I1R223"/>
<keyword evidence="4" id="KW-1185">Reference proteome</keyword>
<evidence type="ECO:0000259" key="2">
    <source>
        <dbReference type="PROSITE" id="PS00745"/>
    </source>
</evidence>
<dbReference type="PROSITE" id="PS00745">
    <property type="entry name" value="RF_PROK_I"/>
    <property type="match status" value="1"/>
</dbReference>
<dbReference type="GO" id="GO:0004045">
    <property type="term" value="F:peptidyl-tRNA hydrolase activity"/>
    <property type="evidence" value="ECO:0007669"/>
    <property type="project" value="TreeGrafter"/>
</dbReference>
<dbReference type="GO" id="GO:0003747">
    <property type="term" value="F:translation release factor activity"/>
    <property type="evidence" value="ECO:0007669"/>
    <property type="project" value="InterPro"/>
</dbReference>
<gene>
    <name evidence="3" type="ORF">SAMN05216297_10669</name>
</gene>
<protein>
    <submittedName>
        <fullName evidence="3">Ribosome-associated protein</fullName>
    </submittedName>
</protein>
<dbReference type="GO" id="GO:0072344">
    <property type="term" value="P:rescue of stalled ribosome"/>
    <property type="evidence" value="ECO:0007669"/>
    <property type="project" value="TreeGrafter"/>
</dbReference>
<sequence length="134" mass="15197">MDTEKITSELNFKAVRSSGSGGQNVNKVSSKIVLSFDLNASQALSDEEKMLLKNNLAPRLTSENILILNCDEDRSQLKNKEIVTKRFLEIIKKGLYVPKVRKATKVPKSVIKKRIKDKKNISDLKQSRRKPNID</sequence>
<dbReference type="STRING" id="739143.SAMN05216297_10669"/>
<dbReference type="PANTHER" id="PTHR47814">
    <property type="entry name" value="PEPTIDYL-TRNA HYDROLASE ARFB"/>
    <property type="match status" value="1"/>
</dbReference>
<dbReference type="InterPro" id="IPR000352">
    <property type="entry name" value="Pep_chain_release_fac_I"/>
</dbReference>
<dbReference type="EMBL" id="FOMH01000006">
    <property type="protein sequence ID" value="SFD25583.1"/>
    <property type="molecule type" value="Genomic_DNA"/>
</dbReference>
<dbReference type="Proteomes" id="UP000199672">
    <property type="component" value="Unassembled WGS sequence"/>
</dbReference>
<dbReference type="Gene3D" id="3.30.160.20">
    <property type="match status" value="1"/>
</dbReference>
<evidence type="ECO:0000313" key="4">
    <source>
        <dbReference type="Proteomes" id="UP000199672"/>
    </source>
</evidence>
<dbReference type="OrthoDB" id="9815709at2"/>
<dbReference type="InterPro" id="IPR045853">
    <property type="entry name" value="Pep_chain_release_fac_I_sf"/>
</dbReference>